<dbReference type="InterPro" id="IPR037237">
    <property type="entry name" value="IlvD/EDD_N"/>
</dbReference>
<dbReference type="InterPro" id="IPR050165">
    <property type="entry name" value="DHAD_IlvD/Edd"/>
</dbReference>
<dbReference type="PANTHER" id="PTHR21000">
    <property type="entry name" value="DIHYDROXY-ACID DEHYDRATASE DAD"/>
    <property type="match status" value="1"/>
</dbReference>
<keyword evidence="9" id="KW-0456">Lyase</keyword>
<dbReference type="EMBL" id="IACT01007410">
    <property type="protein sequence ID" value="LAC26528.1"/>
    <property type="molecule type" value="mRNA"/>
</dbReference>
<dbReference type="GO" id="GO:0009099">
    <property type="term" value="P:L-valine biosynthetic process"/>
    <property type="evidence" value="ECO:0007669"/>
    <property type="project" value="UniProtKB-UniPathway"/>
</dbReference>
<evidence type="ECO:0000256" key="10">
    <source>
        <dbReference type="ARBA" id="ARBA00023304"/>
    </source>
</evidence>
<evidence type="ECO:0000256" key="3">
    <source>
        <dbReference type="ARBA" id="ARBA00022605"/>
    </source>
</evidence>
<protein>
    <recommendedName>
        <fullName evidence="14">dihydroxy-acid dehydratase</fullName>
        <ecNumber evidence="14">4.2.1.9</ecNumber>
    </recommendedName>
</protein>
<dbReference type="AlphaFoldDB" id="A0A6A7G604"/>
<evidence type="ECO:0000256" key="4">
    <source>
        <dbReference type="ARBA" id="ARBA00022714"/>
    </source>
</evidence>
<feature type="domain" description="Dihydroxy-acid/6-phosphogluconate dehydratase N-terminal" evidence="17">
    <location>
        <begin position="65"/>
        <end position="382"/>
    </location>
</feature>
<dbReference type="FunFam" id="3.50.30.80:FF:000001">
    <property type="entry name" value="Dihydroxy-acid dehydratase"/>
    <property type="match status" value="1"/>
</dbReference>
<dbReference type="UniPathway" id="UPA00047">
    <property type="reaction ID" value="UER00057"/>
</dbReference>
<evidence type="ECO:0000256" key="16">
    <source>
        <dbReference type="ARBA" id="ARBA00052865"/>
    </source>
</evidence>
<proteinExistence type="evidence at transcript level"/>
<dbReference type="SUPFAM" id="SSF52016">
    <property type="entry name" value="LeuD/IlvD-like"/>
    <property type="match status" value="1"/>
</dbReference>
<comment type="pathway">
    <text evidence="12">Amino-acid biosynthesis; L-valine biosynthesis; L-valine from pyruvate: step 3/4.</text>
</comment>
<evidence type="ECO:0000256" key="2">
    <source>
        <dbReference type="ARBA" id="ARBA00006486"/>
    </source>
</evidence>
<evidence type="ECO:0000259" key="18">
    <source>
        <dbReference type="Pfam" id="PF24877"/>
    </source>
</evidence>
<reference evidence="19" key="1">
    <citation type="submission" date="2017-11" db="EMBL/GenBank/DDBJ databases">
        <title>The sensing device of the deep-sea amphipod.</title>
        <authorList>
            <person name="Kobayashi H."/>
            <person name="Nagahama T."/>
            <person name="Arai W."/>
            <person name="Sasagawa Y."/>
            <person name="Umeda M."/>
            <person name="Hayashi T."/>
            <person name="Nikaido I."/>
            <person name="Watanabe H."/>
            <person name="Oguri K."/>
            <person name="Kitazato H."/>
            <person name="Fujioka K."/>
            <person name="Kido Y."/>
            <person name="Takami H."/>
        </authorList>
    </citation>
    <scope>NUCLEOTIDE SEQUENCE</scope>
    <source>
        <tissue evidence="19">Whole body</tissue>
    </source>
</reference>
<comment type="catalytic activity">
    <reaction evidence="11">
        <text>(2R)-2,3-dihydroxy-3-methylbutanoate = 3-methyl-2-oxobutanoate + H2O</text>
        <dbReference type="Rhea" id="RHEA:24809"/>
        <dbReference type="ChEBI" id="CHEBI:11851"/>
        <dbReference type="ChEBI" id="CHEBI:15377"/>
        <dbReference type="ChEBI" id="CHEBI:49072"/>
        <dbReference type="EC" id="4.2.1.9"/>
    </reaction>
    <physiologicalReaction direction="left-to-right" evidence="11">
        <dbReference type="Rhea" id="RHEA:24810"/>
    </physiologicalReaction>
</comment>
<dbReference type="InterPro" id="IPR042096">
    <property type="entry name" value="Dihydro-acid_dehy_C"/>
</dbReference>
<keyword evidence="10" id="KW-0100">Branched-chain amino acid biosynthesis</keyword>
<evidence type="ECO:0000256" key="15">
    <source>
        <dbReference type="ARBA" id="ARBA00034078"/>
    </source>
</evidence>
<dbReference type="NCBIfam" id="TIGR00110">
    <property type="entry name" value="ilvD"/>
    <property type="match status" value="1"/>
</dbReference>
<keyword evidence="6" id="KW-0460">Magnesium</keyword>
<keyword evidence="5" id="KW-0479">Metal-binding</keyword>
<dbReference type="EC" id="4.2.1.9" evidence="14"/>
<dbReference type="PANTHER" id="PTHR21000:SF5">
    <property type="entry name" value="DIHYDROXY-ACID DEHYDRATASE, MITOCHONDRIAL"/>
    <property type="match status" value="1"/>
</dbReference>
<evidence type="ECO:0000256" key="12">
    <source>
        <dbReference type="ARBA" id="ARBA00029436"/>
    </source>
</evidence>
<name>A0A6A7G604_9CRUS</name>
<evidence type="ECO:0000313" key="19">
    <source>
        <dbReference type="EMBL" id="LAC26528.1"/>
    </source>
</evidence>
<comment type="cofactor">
    <cofactor evidence="1">
        <name>Mg(2+)</name>
        <dbReference type="ChEBI" id="CHEBI:18420"/>
    </cofactor>
</comment>
<evidence type="ECO:0000256" key="1">
    <source>
        <dbReference type="ARBA" id="ARBA00001946"/>
    </source>
</evidence>
<dbReference type="UniPathway" id="UPA00049">
    <property type="reaction ID" value="UER00061"/>
</dbReference>
<evidence type="ECO:0000256" key="11">
    <source>
        <dbReference type="ARBA" id="ARBA00029304"/>
    </source>
</evidence>
<dbReference type="NCBIfam" id="NF002068">
    <property type="entry name" value="PRK00911.1"/>
    <property type="match status" value="1"/>
</dbReference>
<dbReference type="Pfam" id="PF00920">
    <property type="entry name" value="ILVD_EDD_N"/>
    <property type="match status" value="1"/>
</dbReference>
<comment type="pathway">
    <text evidence="13">Amino-acid biosynthesis; L-isoleucine biosynthesis; L-isoleucine from 2-oxobutanoate: step 3/4.</text>
</comment>
<evidence type="ECO:0000256" key="8">
    <source>
        <dbReference type="ARBA" id="ARBA00023014"/>
    </source>
</evidence>
<dbReference type="HAMAP" id="MF_00012">
    <property type="entry name" value="IlvD"/>
    <property type="match status" value="1"/>
</dbReference>
<evidence type="ECO:0000259" key="17">
    <source>
        <dbReference type="Pfam" id="PF00920"/>
    </source>
</evidence>
<organism evidence="19">
    <name type="scientific">Hirondellea gigas</name>
    <dbReference type="NCBI Taxonomy" id="1518452"/>
    <lineage>
        <taxon>Eukaryota</taxon>
        <taxon>Metazoa</taxon>
        <taxon>Ecdysozoa</taxon>
        <taxon>Arthropoda</taxon>
        <taxon>Crustacea</taxon>
        <taxon>Multicrustacea</taxon>
        <taxon>Malacostraca</taxon>
        <taxon>Eumalacostraca</taxon>
        <taxon>Peracarida</taxon>
        <taxon>Amphipoda</taxon>
        <taxon>Amphilochidea</taxon>
        <taxon>Lysianassida</taxon>
        <taxon>Lysianassidira</taxon>
        <taxon>Lysianassoidea</taxon>
        <taxon>Lysianassidae</taxon>
        <taxon>Hirondellea</taxon>
    </lineage>
</organism>
<dbReference type="InterPro" id="IPR004404">
    <property type="entry name" value="DihydroxyA_deHydtase"/>
</dbReference>
<dbReference type="InterPro" id="IPR056740">
    <property type="entry name" value="ILV_EDD_C"/>
</dbReference>
<keyword evidence="4" id="KW-0001">2Fe-2S</keyword>
<dbReference type="InterPro" id="IPR000581">
    <property type="entry name" value="ILV_EDD_N"/>
</dbReference>
<dbReference type="GO" id="GO:0046872">
    <property type="term" value="F:metal ion binding"/>
    <property type="evidence" value="ECO:0007669"/>
    <property type="project" value="UniProtKB-KW"/>
</dbReference>
<dbReference type="GO" id="GO:0051537">
    <property type="term" value="F:2 iron, 2 sulfur cluster binding"/>
    <property type="evidence" value="ECO:0007669"/>
    <property type="project" value="UniProtKB-KW"/>
</dbReference>
<sequence length="587" mass="62557">MFLCRSLFSRFSVSSRVFGVRNFAIMEQKDSIPTKYSSVITQDKTQAGSQAMLIATGLTVEDLKKAQVGIVSMWWEGNPCNMHLNDLAAQIKTSVDKLGMLGLRYNTIGVSDGMSMGTDGMRFSLPSRDIIADSIETVANAQWYDGLITIPGCDKNMPGCIMALARLNRPGLMVYGGSIKPGSLDGEVIDIESCFTACGKWLKKEIDDNQLQRIVQNACPGQGACGGMYTANTMSSSIEAVGMSLPFSSSIPAVEKGESGELERAADAIKNLLQKNILPLDIMKKKNFENGLTVVMALGGSTNACLHFLAMASSAGVDLTLDDIQRISDRTPYIADLKPSGKYVMEHLHKVGGTPAVLKLLLKAGLIDGTALTVTGNTMAENLENVPDLTEGQQVIRPITSPYKPSGHIQILYGSLAPDGCVAKITGKEGLQFTGKALVYNGESSMMKALETGEIVKGSVIVIRYEGPKGGPGMPEMLKPTGAIMGAGLGKDVAFITDGRFSGASHGFIIGHVTPEAQEGGPIALIENGDFISIDASTRRINLEVEPDVLAARKAKWVAPAPKYPRGVLFKYTKLVSSASLGCVTDL</sequence>
<evidence type="ECO:0000256" key="9">
    <source>
        <dbReference type="ARBA" id="ARBA00023239"/>
    </source>
</evidence>
<dbReference type="InterPro" id="IPR020558">
    <property type="entry name" value="DiOHA_6PGluconate_deHydtase_CS"/>
</dbReference>
<evidence type="ECO:0000256" key="13">
    <source>
        <dbReference type="ARBA" id="ARBA00029437"/>
    </source>
</evidence>
<evidence type="ECO:0000256" key="14">
    <source>
        <dbReference type="ARBA" id="ARBA00029490"/>
    </source>
</evidence>
<dbReference type="SUPFAM" id="SSF143975">
    <property type="entry name" value="IlvD/EDD N-terminal domain-like"/>
    <property type="match status" value="1"/>
</dbReference>
<dbReference type="PROSITE" id="PS00886">
    <property type="entry name" value="ILVD_EDD_1"/>
    <property type="match status" value="1"/>
</dbReference>
<keyword evidence="3" id="KW-0028">Amino-acid biosynthesis</keyword>
<evidence type="ECO:0000256" key="6">
    <source>
        <dbReference type="ARBA" id="ARBA00022842"/>
    </source>
</evidence>
<dbReference type="Gene3D" id="3.50.30.80">
    <property type="entry name" value="IlvD/EDD C-terminal domain-like"/>
    <property type="match status" value="1"/>
</dbReference>
<dbReference type="PROSITE" id="PS00887">
    <property type="entry name" value="ILVD_EDD_2"/>
    <property type="match status" value="1"/>
</dbReference>
<comment type="similarity">
    <text evidence="2">Belongs to the IlvD/Edd family.</text>
</comment>
<feature type="domain" description="Dihydroxy-acid/6-phosphogluconate dehydratase C-terminal" evidence="18">
    <location>
        <begin position="394"/>
        <end position="583"/>
    </location>
</feature>
<dbReference type="GO" id="GO:0004160">
    <property type="term" value="F:dihydroxy-acid dehydratase activity"/>
    <property type="evidence" value="ECO:0007669"/>
    <property type="project" value="UniProtKB-EC"/>
</dbReference>
<evidence type="ECO:0000256" key="5">
    <source>
        <dbReference type="ARBA" id="ARBA00022723"/>
    </source>
</evidence>
<keyword evidence="7" id="KW-0408">Iron</keyword>
<comment type="cofactor">
    <cofactor evidence="15">
        <name>[2Fe-2S] cluster</name>
        <dbReference type="ChEBI" id="CHEBI:190135"/>
    </cofactor>
</comment>
<dbReference type="GO" id="GO:0009097">
    <property type="term" value="P:isoleucine biosynthetic process"/>
    <property type="evidence" value="ECO:0007669"/>
    <property type="project" value="UniProtKB-UniPathway"/>
</dbReference>
<dbReference type="Pfam" id="PF24877">
    <property type="entry name" value="ILV_EDD_C"/>
    <property type="match status" value="1"/>
</dbReference>
<comment type="catalytic activity">
    <reaction evidence="16">
        <text>(2R,3R)-2,3-dihydroxy-3-methylpentanoate = (S)-3-methyl-2-oxopentanoate + H2O</text>
        <dbReference type="Rhea" id="RHEA:27694"/>
        <dbReference type="ChEBI" id="CHEBI:15377"/>
        <dbReference type="ChEBI" id="CHEBI:35146"/>
        <dbReference type="ChEBI" id="CHEBI:49258"/>
        <dbReference type="EC" id="4.2.1.9"/>
    </reaction>
    <physiologicalReaction direction="left-to-right" evidence="16">
        <dbReference type="Rhea" id="RHEA:27695"/>
    </physiologicalReaction>
</comment>
<evidence type="ECO:0000256" key="7">
    <source>
        <dbReference type="ARBA" id="ARBA00023004"/>
    </source>
</evidence>
<accession>A0A6A7G604</accession>
<keyword evidence="8" id="KW-0411">Iron-sulfur</keyword>